<organism evidence="10 11">
    <name type="scientific">Runella rosea</name>
    <dbReference type="NCBI Taxonomy" id="2259595"/>
    <lineage>
        <taxon>Bacteria</taxon>
        <taxon>Pseudomonadati</taxon>
        <taxon>Bacteroidota</taxon>
        <taxon>Cytophagia</taxon>
        <taxon>Cytophagales</taxon>
        <taxon>Spirosomataceae</taxon>
        <taxon>Runella</taxon>
    </lineage>
</organism>
<keyword evidence="7 9" id="KW-0472">Membrane</keyword>
<dbReference type="Proteomes" id="UP000251993">
    <property type="component" value="Chromosome"/>
</dbReference>
<evidence type="ECO:0000313" key="11">
    <source>
        <dbReference type="Proteomes" id="UP000251993"/>
    </source>
</evidence>
<keyword evidence="2" id="KW-0813">Transport</keyword>
<evidence type="ECO:0000256" key="9">
    <source>
        <dbReference type="SAM" id="Phobius"/>
    </source>
</evidence>
<feature type="transmembrane region" description="Helical" evidence="9">
    <location>
        <begin position="219"/>
        <end position="237"/>
    </location>
</feature>
<evidence type="ECO:0000256" key="6">
    <source>
        <dbReference type="ARBA" id="ARBA00023065"/>
    </source>
</evidence>
<feature type="transmembrane region" description="Helical" evidence="9">
    <location>
        <begin position="39"/>
        <end position="61"/>
    </location>
</feature>
<feature type="transmembrane region" description="Helical" evidence="9">
    <location>
        <begin position="243"/>
        <end position="262"/>
    </location>
</feature>
<evidence type="ECO:0000256" key="2">
    <source>
        <dbReference type="ARBA" id="ARBA00022448"/>
    </source>
</evidence>
<keyword evidence="5 9" id="KW-1133">Transmembrane helix</keyword>
<proteinExistence type="inferred from homology"/>
<evidence type="ECO:0000256" key="3">
    <source>
        <dbReference type="ARBA" id="ARBA00022475"/>
    </source>
</evidence>
<comment type="subcellular location">
    <subcellularLocation>
        <location evidence="1">Cell membrane</location>
        <topology evidence="1">Multi-pass membrane protein</topology>
    </subcellularLocation>
</comment>
<evidence type="ECO:0000256" key="7">
    <source>
        <dbReference type="ARBA" id="ARBA00023136"/>
    </source>
</evidence>
<comment type="similarity">
    <text evidence="8">Belongs to the anion channel-forming bestrophin (TC 1.A.46) family.</text>
</comment>
<evidence type="ECO:0000256" key="8">
    <source>
        <dbReference type="ARBA" id="ARBA00034708"/>
    </source>
</evidence>
<dbReference type="PANTHER" id="PTHR33281">
    <property type="entry name" value="UPF0187 PROTEIN YNEE"/>
    <property type="match status" value="1"/>
</dbReference>
<dbReference type="OrthoDB" id="445589at2"/>
<keyword evidence="11" id="KW-1185">Reference proteome</keyword>
<keyword evidence="3" id="KW-1003">Cell membrane</keyword>
<reference evidence="10 11" key="1">
    <citation type="submission" date="2018-07" db="EMBL/GenBank/DDBJ databases">
        <title>Genome sequencing of Runella.</title>
        <authorList>
            <person name="Baek M.-G."/>
            <person name="Yi H."/>
        </authorList>
    </citation>
    <scope>NUCLEOTIDE SEQUENCE [LARGE SCALE GENOMIC DNA]</scope>
    <source>
        <strain evidence="10 11">HYN0085</strain>
    </source>
</reference>
<name>A0A344TPM5_9BACT</name>
<dbReference type="KEGG" id="run:DR864_24085"/>
<evidence type="ECO:0000313" key="10">
    <source>
        <dbReference type="EMBL" id="AXE20596.1"/>
    </source>
</evidence>
<dbReference type="RefSeq" id="WP_114069359.1">
    <property type="nucleotide sequence ID" value="NZ_CP030850.1"/>
</dbReference>
<keyword evidence="4 9" id="KW-0812">Transmembrane</keyword>
<dbReference type="GO" id="GO:0005254">
    <property type="term" value="F:chloride channel activity"/>
    <property type="evidence" value="ECO:0007669"/>
    <property type="project" value="InterPro"/>
</dbReference>
<accession>A0A344TPM5</accession>
<evidence type="ECO:0000256" key="4">
    <source>
        <dbReference type="ARBA" id="ARBA00022692"/>
    </source>
</evidence>
<sequence>MILRKNFDLRIVFWNIRYETGITLFVSIIIWLLHKYGAIEVVLPFSVAAILGSALAIFIAFRNQSAYARWWEARTIWGGIINNSRIFGRQVIANADNAAALDKISQEAAQAYKKEMVYRQIAFAHALRLHLRRQTQWNELQHLLSPAEFESFLKAQNKPNILLNMQGIRLREGMRNGALDIVDNFTMEPNLATFNNWQGACERIKNTPLPRNYHYFTRLFLYTFIFILPICLVNDLKKMEVDYMVTPVSFILCFVFSVMNRVGEINEAPFENGLQDIPMTALCNTIERDLKEQLGETDLPVKLEPVKGFLF</sequence>
<evidence type="ECO:0000256" key="1">
    <source>
        <dbReference type="ARBA" id="ARBA00004651"/>
    </source>
</evidence>
<protein>
    <submittedName>
        <fullName evidence="10">Hydrogenase</fullName>
    </submittedName>
</protein>
<dbReference type="AlphaFoldDB" id="A0A344TPM5"/>
<dbReference type="PANTHER" id="PTHR33281:SF19">
    <property type="entry name" value="VOLTAGE-DEPENDENT ANION CHANNEL-FORMING PROTEIN YNEE"/>
    <property type="match status" value="1"/>
</dbReference>
<dbReference type="EMBL" id="CP030850">
    <property type="protein sequence ID" value="AXE20596.1"/>
    <property type="molecule type" value="Genomic_DNA"/>
</dbReference>
<dbReference type="Pfam" id="PF25539">
    <property type="entry name" value="Bestrophin_2"/>
    <property type="match status" value="1"/>
</dbReference>
<feature type="transmembrane region" description="Helical" evidence="9">
    <location>
        <begin position="12"/>
        <end position="33"/>
    </location>
</feature>
<gene>
    <name evidence="10" type="ORF">DR864_24085</name>
</gene>
<dbReference type="GO" id="GO:0005886">
    <property type="term" value="C:plasma membrane"/>
    <property type="evidence" value="ECO:0007669"/>
    <property type="project" value="UniProtKB-SubCell"/>
</dbReference>
<dbReference type="InterPro" id="IPR044669">
    <property type="entry name" value="YneE/VCCN1/2-like"/>
</dbReference>
<evidence type="ECO:0000256" key="5">
    <source>
        <dbReference type="ARBA" id="ARBA00022989"/>
    </source>
</evidence>
<keyword evidence="6" id="KW-0406">Ion transport</keyword>